<protein>
    <recommendedName>
        <fullName evidence="4">DUF4281 domain-containing protein</fullName>
    </recommendedName>
</protein>
<keyword evidence="3" id="KW-1185">Reference proteome</keyword>
<comment type="caution">
    <text evidence="2">The sequence shown here is derived from an EMBL/GenBank/DDBJ whole genome shotgun (WGS) entry which is preliminary data.</text>
</comment>
<dbReference type="AlphaFoldDB" id="A0A246FHL4"/>
<dbReference type="Pfam" id="PF14108">
    <property type="entry name" value="ABA4-like"/>
    <property type="match status" value="1"/>
</dbReference>
<dbReference type="RefSeq" id="WP_088465554.1">
    <property type="nucleotide sequence ID" value="NZ_NIRR01000035.1"/>
</dbReference>
<sequence>MFFSPDSLFTVANSVALLGWALLVLAPRWRGTRLVVLNGALPLVLATAYVLLIGSHYLGAHASEGGFGSLAAVAAIFSNPWALLTGWVHYLCFDLCLGIWESRDARRRGVPHWLLVPCLVLTFLLGPTGLLLYAVVRRLAGHSAPLPPHQSGIRLFPKPHPAASPSNPLPPCYHRPFLLR</sequence>
<keyword evidence="1" id="KW-0812">Transmembrane</keyword>
<feature type="transmembrane region" description="Helical" evidence="1">
    <location>
        <begin position="113"/>
        <end position="136"/>
    </location>
</feature>
<keyword evidence="1" id="KW-0472">Membrane</keyword>
<proteinExistence type="predicted"/>
<organism evidence="2 3">
    <name type="scientific">Hymenobacter amundsenii</name>
    <dbReference type="NCBI Taxonomy" id="2006685"/>
    <lineage>
        <taxon>Bacteria</taxon>
        <taxon>Pseudomonadati</taxon>
        <taxon>Bacteroidota</taxon>
        <taxon>Cytophagia</taxon>
        <taxon>Cytophagales</taxon>
        <taxon>Hymenobacteraceae</taxon>
        <taxon>Hymenobacter</taxon>
    </lineage>
</organism>
<keyword evidence="1" id="KW-1133">Transmembrane helix</keyword>
<dbReference type="Proteomes" id="UP000197277">
    <property type="component" value="Unassembled WGS sequence"/>
</dbReference>
<gene>
    <name evidence="2" type="ORF">CDA63_16470</name>
</gene>
<evidence type="ECO:0000313" key="3">
    <source>
        <dbReference type="Proteomes" id="UP000197277"/>
    </source>
</evidence>
<dbReference type="EMBL" id="NIRR01000035">
    <property type="protein sequence ID" value="OWP62023.1"/>
    <property type="molecule type" value="Genomic_DNA"/>
</dbReference>
<accession>A0A246FHL4</accession>
<evidence type="ECO:0008006" key="4">
    <source>
        <dbReference type="Google" id="ProtNLM"/>
    </source>
</evidence>
<reference evidence="2 3" key="1">
    <citation type="submission" date="2017-06" db="EMBL/GenBank/DDBJ databases">
        <title>Hymenobacter amundsenii sp. nov. isolated from regoliths in Antarctica.</title>
        <authorList>
            <person name="Sedlacek I."/>
            <person name="Kralova S."/>
            <person name="Pantucek R."/>
            <person name="Svec P."/>
            <person name="Holochova P."/>
            <person name="Stankova E."/>
            <person name="Vrbovska V."/>
            <person name="Busse H.-J."/>
        </authorList>
    </citation>
    <scope>NUCLEOTIDE SEQUENCE [LARGE SCALE GENOMIC DNA]</scope>
    <source>
        <strain evidence="2 3">CCM 8682</strain>
    </source>
</reference>
<dbReference type="OrthoDB" id="345237at2"/>
<feature type="transmembrane region" description="Helical" evidence="1">
    <location>
        <begin position="70"/>
        <end position="92"/>
    </location>
</feature>
<feature type="transmembrane region" description="Helical" evidence="1">
    <location>
        <begin position="34"/>
        <end position="58"/>
    </location>
</feature>
<dbReference type="InterPro" id="IPR025461">
    <property type="entry name" value="ABA4-like"/>
</dbReference>
<name>A0A246FHL4_9BACT</name>
<evidence type="ECO:0000313" key="2">
    <source>
        <dbReference type="EMBL" id="OWP62023.1"/>
    </source>
</evidence>
<evidence type="ECO:0000256" key="1">
    <source>
        <dbReference type="SAM" id="Phobius"/>
    </source>
</evidence>
<feature type="transmembrane region" description="Helical" evidence="1">
    <location>
        <begin position="6"/>
        <end position="27"/>
    </location>
</feature>